<dbReference type="Proteomes" id="UP001055172">
    <property type="component" value="Unassembled WGS sequence"/>
</dbReference>
<feature type="compositionally biased region" description="Basic and acidic residues" evidence="1">
    <location>
        <begin position="107"/>
        <end position="116"/>
    </location>
</feature>
<evidence type="ECO:0000313" key="3">
    <source>
        <dbReference type="Proteomes" id="UP001055172"/>
    </source>
</evidence>
<proteinExistence type="predicted"/>
<protein>
    <submittedName>
        <fullName evidence="2">Uncharacterized protein</fullName>
    </submittedName>
</protein>
<accession>A0AA37GH39</accession>
<feature type="region of interest" description="Disordered" evidence="1">
    <location>
        <begin position="97"/>
        <end position="168"/>
    </location>
</feature>
<name>A0AA37GH39_9PEZI</name>
<dbReference type="EMBL" id="BPPX01000005">
    <property type="protein sequence ID" value="GJC80599.1"/>
    <property type="molecule type" value="Genomic_DNA"/>
</dbReference>
<comment type="caution">
    <text evidence="2">The sequence shown here is derived from an EMBL/GenBank/DDBJ whole genome shotgun (WGS) entry which is preliminary data.</text>
</comment>
<evidence type="ECO:0000256" key="1">
    <source>
        <dbReference type="SAM" id="MobiDB-lite"/>
    </source>
</evidence>
<sequence length="168" mass="19387">MEDRLLELEQTVREDCMAEFDARFEMELARWKATLAAEQEKGEEHWDRKMELFEKGLGVTLAEGVNADEDKENLLVEDLEDENERLRRENEILKRELAARSPSKRKPLQERDDFGGRKAIAGVSNLGRKMEQLRVSNESTTSAGNSGSPKKMRKLATKRWETVADDEF</sequence>
<evidence type="ECO:0000313" key="2">
    <source>
        <dbReference type="EMBL" id="GJC80599.1"/>
    </source>
</evidence>
<feature type="compositionally biased region" description="Polar residues" evidence="1">
    <location>
        <begin position="134"/>
        <end position="148"/>
    </location>
</feature>
<dbReference type="AlphaFoldDB" id="A0AA37GH39"/>
<reference evidence="2 3" key="1">
    <citation type="submission" date="2021-07" db="EMBL/GenBank/DDBJ databases">
        <title>Genome data of Colletotrichum spaethianum.</title>
        <authorList>
            <person name="Utami Y.D."/>
            <person name="Hiruma K."/>
        </authorList>
    </citation>
    <scope>NUCLEOTIDE SEQUENCE [LARGE SCALE GENOMIC DNA]</scope>
    <source>
        <strain evidence="2 3">MAFF 242679</strain>
    </source>
</reference>
<organism evidence="2 3">
    <name type="scientific">Colletotrichum liriopes</name>
    <dbReference type="NCBI Taxonomy" id="708192"/>
    <lineage>
        <taxon>Eukaryota</taxon>
        <taxon>Fungi</taxon>
        <taxon>Dikarya</taxon>
        <taxon>Ascomycota</taxon>
        <taxon>Pezizomycotina</taxon>
        <taxon>Sordariomycetes</taxon>
        <taxon>Hypocreomycetidae</taxon>
        <taxon>Glomerellales</taxon>
        <taxon>Glomerellaceae</taxon>
        <taxon>Colletotrichum</taxon>
        <taxon>Colletotrichum spaethianum species complex</taxon>
    </lineage>
</organism>
<keyword evidence="3" id="KW-1185">Reference proteome</keyword>
<gene>
    <name evidence="2" type="ORF">ColLi_03437</name>
</gene>